<dbReference type="EMBL" id="KN822287">
    <property type="protein sequence ID" value="KIM51083.1"/>
    <property type="molecule type" value="Genomic_DNA"/>
</dbReference>
<dbReference type="HOGENOM" id="CLU_1778569_0_0_1"/>
<reference evidence="2" key="2">
    <citation type="submission" date="2015-01" db="EMBL/GenBank/DDBJ databases">
        <title>Evolutionary Origins and Diversification of the Mycorrhizal Mutualists.</title>
        <authorList>
            <consortium name="DOE Joint Genome Institute"/>
            <consortium name="Mycorrhizal Genomics Consortium"/>
            <person name="Kohler A."/>
            <person name="Kuo A."/>
            <person name="Nagy L.G."/>
            <person name="Floudas D."/>
            <person name="Copeland A."/>
            <person name="Barry K.W."/>
            <person name="Cichocki N."/>
            <person name="Veneault-Fourrey C."/>
            <person name="LaButti K."/>
            <person name="Lindquist E.A."/>
            <person name="Lipzen A."/>
            <person name="Lundell T."/>
            <person name="Morin E."/>
            <person name="Murat C."/>
            <person name="Riley R."/>
            <person name="Ohm R."/>
            <person name="Sun H."/>
            <person name="Tunlid A."/>
            <person name="Henrissat B."/>
            <person name="Grigoriev I.V."/>
            <person name="Hibbett D.S."/>
            <person name="Martin F."/>
        </authorList>
    </citation>
    <scope>NUCLEOTIDE SEQUENCE [LARGE SCALE GENOMIC DNA]</scope>
    <source>
        <strain evidence="2">Foug A</strain>
    </source>
</reference>
<accession>A0A0C2YMX4</accession>
<reference evidence="1 2" key="1">
    <citation type="submission" date="2014-04" db="EMBL/GenBank/DDBJ databases">
        <authorList>
            <consortium name="DOE Joint Genome Institute"/>
            <person name="Kuo A."/>
            <person name="Kohler A."/>
            <person name="Nagy L.G."/>
            <person name="Floudas D."/>
            <person name="Copeland A."/>
            <person name="Barry K.W."/>
            <person name="Cichocki N."/>
            <person name="Veneault-Fourrey C."/>
            <person name="LaButti K."/>
            <person name="Lindquist E.A."/>
            <person name="Lipzen A."/>
            <person name="Lundell T."/>
            <person name="Morin E."/>
            <person name="Murat C."/>
            <person name="Sun H."/>
            <person name="Tunlid A."/>
            <person name="Henrissat B."/>
            <person name="Grigoriev I.V."/>
            <person name="Hibbett D.S."/>
            <person name="Martin F."/>
            <person name="Nordberg H.P."/>
            <person name="Cantor M.N."/>
            <person name="Hua S.X."/>
        </authorList>
    </citation>
    <scope>NUCLEOTIDE SEQUENCE [LARGE SCALE GENOMIC DNA]</scope>
    <source>
        <strain evidence="1 2">Foug A</strain>
    </source>
</reference>
<dbReference type="InParanoid" id="A0A0C2YMX4"/>
<proteinExistence type="predicted"/>
<sequence length="146" mass="16831">MLSYQRIANLKQTGITSCCNVFEGNEGLSESTILLHVSCKVVREFREDCRRGCSNLWRLLWKGTQKAEYATLGFRCRSRLGRRDGRRQRFELRSNMRVTSDLKCQRLLCSILRALGGPLSPEYQKQFTARILGQSGCLWTAEFQES</sequence>
<keyword evidence="2" id="KW-1185">Reference proteome</keyword>
<dbReference type="AlphaFoldDB" id="A0A0C2YMX4"/>
<evidence type="ECO:0000313" key="1">
    <source>
        <dbReference type="EMBL" id="KIM51083.1"/>
    </source>
</evidence>
<evidence type="ECO:0000313" key="2">
    <source>
        <dbReference type="Proteomes" id="UP000053989"/>
    </source>
</evidence>
<name>A0A0C2YMX4_9AGAM</name>
<dbReference type="Proteomes" id="UP000053989">
    <property type="component" value="Unassembled WGS sequence"/>
</dbReference>
<protein>
    <submittedName>
        <fullName evidence="1">Uncharacterized protein</fullName>
    </submittedName>
</protein>
<organism evidence="1 2">
    <name type="scientific">Scleroderma citrinum Foug A</name>
    <dbReference type="NCBI Taxonomy" id="1036808"/>
    <lineage>
        <taxon>Eukaryota</taxon>
        <taxon>Fungi</taxon>
        <taxon>Dikarya</taxon>
        <taxon>Basidiomycota</taxon>
        <taxon>Agaricomycotina</taxon>
        <taxon>Agaricomycetes</taxon>
        <taxon>Agaricomycetidae</taxon>
        <taxon>Boletales</taxon>
        <taxon>Sclerodermatineae</taxon>
        <taxon>Sclerodermataceae</taxon>
        <taxon>Scleroderma</taxon>
    </lineage>
</organism>
<gene>
    <name evidence="1" type="ORF">SCLCIDRAFT_684694</name>
</gene>